<comment type="caution">
    <text evidence="3">The sequence shown here is derived from an EMBL/GenBank/DDBJ whole genome shotgun (WGS) entry which is preliminary data.</text>
</comment>
<dbReference type="Proteomes" id="UP000824596">
    <property type="component" value="Unassembled WGS sequence"/>
</dbReference>
<feature type="compositionally biased region" description="Polar residues" evidence="2">
    <location>
        <begin position="164"/>
        <end position="177"/>
    </location>
</feature>
<keyword evidence="4" id="KW-1185">Reference proteome</keyword>
<dbReference type="RefSeq" id="XP_044722768.1">
    <property type="nucleotide sequence ID" value="XM_044861742.1"/>
</dbReference>
<gene>
    <name evidence="3" type="ORF">HRG_03271</name>
</gene>
<feature type="compositionally biased region" description="Basic and acidic residues" evidence="2">
    <location>
        <begin position="815"/>
        <end position="834"/>
    </location>
</feature>
<dbReference type="PANTHER" id="PTHR39597">
    <property type="entry name" value="UBA DOMAIN-CONTAINING PROTEIN RUP1"/>
    <property type="match status" value="1"/>
</dbReference>
<feature type="compositionally biased region" description="Basic and acidic residues" evidence="2">
    <location>
        <begin position="710"/>
        <end position="722"/>
    </location>
</feature>
<evidence type="ECO:0000256" key="2">
    <source>
        <dbReference type="SAM" id="MobiDB-lite"/>
    </source>
</evidence>
<evidence type="ECO:0000313" key="4">
    <source>
        <dbReference type="Proteomes" id="UP000824596"/>
    </source>
</evidence>
<dbReference type="PANTHER" id="PTHR39597:SF1">
    <property type="entry name" value="UBA DOMAIN-CONTAINING PROTEIN RUP1"/>
    <property type="match status" value="1"/>
</dbReference>
<feature type="region of interest" description="Disordered" evidence="2">
    <location>
        <begin position="72"/>
        <end position="188"/>
    </location>
</feature>
<organism evidence="3 4">
    <name type="scientific">Hirsutella rhossiliensis</name>
    <dbReference type="NCBI Taxonomy" id="111463"/>
    <lineage>
        <taxon>Eukaryota</taxon>
        <taxon>Fungi</taxon>
        <taxon>Dikarya</taxon>
        <taxon>Ascomycota</taxon>
        <taxon>Pezizomycotina</taxon>
        <taxon>Sordariomycetes</taxon>
        <taxon>Hypocreomycetidae</taxon>
        <taxon>Hypocreales</taxon>
        <taxon>Ophiocordycipitaceae</taxon>
        <taxon>Hirsutella</taxon>
    </lineage>
</organism>
<dbReference type="GO" id="GO:0005634">
    <property type="term" value="C:nucleus"/>
    <property type="evidence" value="ECO:0007669"/>
    <property type="project" value="TreeGrafter"/>
</dbReference>
<dbReference type="OrthoDB" id="4489171at2759"/>
<protein>
    <submittedName>
        <fullName evidence="3">Ubiquitin interaction domain-containing protein</fullName>
    </submittedName>
</protein>
<dbReference type="GeneID" id="68352400"/>
<feature type="compositionally biased region" description="Polar residues" evidence="2">
    <location>
        <begin position="746"/>
        <end position="759"/>
    </location>
</feature>
<dbReference type="EMBL" id="JAIZPD010000003">
    <property type="protein sequence ID" value="KAH0965255.1"/>
    <property type="molecule type" value="Genomic_DNA"/>
</dbReference>
<evidence type="ECO:0000313" key="3">
    <source>
        <dbReference type="EMBL" id="KAH0965255.1"/>
    </source>
</evidence>
<name>A0A9P8SKY1_9HYPO</name>
<dbReference type="GO" id="GO:0016579">
    <property type="term" value="P:protein deubiquitination"/>
    <property type="evidence" value="ECO:0007669"/>
    <property type="project" value="TreeGrafter"/>
</dbReference>
<feature type="region of interest" description="Disordered" evidence="2">
    <location>
        <begin position="710"/>
        <end position="864"/>
    </location>
</feature>
<feature type="coiled-coil region" evidence="1">
    <location>
        <begin position="549"/>
        <end position="583"/>
    </location>
</feature>
<dbReference type="InterPro" id="IPR055335">
    <property type="entry name" value="Ucp6/RUP1"/>
</dbReference>
<keyword evidence="1" id="KW-0175">Coiled coil</keyword>
<proteinExistence type="predicted"/>
<evidence type="ECO:0000256" key="1">
    <source>
        <dbReference type="SAM" id="Coils"/>
    </source>
</evidence>
<accession>A0A9P8SKY1</accession>
<sequence length="864" mass="96251">MASKEPSEDQISQVIDFASLDPHDDRSLVIQALKDNSGNVESVVMQYFDNPASFRQKFTRAWNDSMFSADRDGSDNHTGISFHIESMGPNDVIQGVTPPPEGCGPGAPSRPPSRSNNRSPLGRMVDWTAGADVSGASNTQSREDQDMQRALRESAQEAGIPLPQQESGVLDSATSVPSFGPANRSDYDQDSWAVVPSESKIATAPAPETRKRAPGAPAFLVSGLSSAGEHCLGGLLTILHGIPLSRNILLGTGKPAESYGFNSEWWKGQEILPPHVLNRLQSGAIAWGERHGAAPSSEEEIHRLMAFLDSTERSYGAVSVLTDLIPFSSVGPEKRLFEHLVQRRGELMMPLTQVATLTHVLGDDEGEEEARFGLLEVEHVRTDYANIKTLYESLDHIMWSDVLSWSEMHEGSKMAMFKDMGDVMVIKISGDGPEDAIDIPEELYPEKYLLTRKDEARRIQKGWCETKQAIQRIAQGEQELYEWRNDWNHQSFDKRGMILKVIGQWKTYREYLAGRGRFRGMEESGFDTDKYPDYRTAPCQMDDEEKQHHQAVEDVLQMAERALADIEEKLKALNQDLEQIRARQRFLGRLLTVPDKPGRPQPMTCKKFLLSGIATPTDIVYLRQRSEPELMEMESRPKPHDQWWRLAYAPKEEQPVKAEKIELERVLREIWQETKNPLLVYATDEALNTPRAPLSASLERFVRAENKAFRQELSRESNEAADGRPVGMMEVMSPSKRKHRADSADSMDSTKQAASTEMTDLSEHQRAGAFGSGRTAAASEESDVPGPPLPERKPVEADGATENKVAAGGQSPKAAADDRDDKSDRGPEMQERARPPSFMAVPQGKAPHEGAAPGIDMELPDYQE</sequence>
<dbReference type="AlphaFoldDB" id="A0A9P8SKY1"/>
<feature type="compositionally biased region" description="Basic and acidic residues" evidence="2">
    <location>
        <begin position="141"/>
        <end position="155"/>
    </location>
</feature>
<dbReference type="GO" id="GO:0005829">
    <property type="term" value="C:cytosol"/>
    <property type="evidence" value="ECO:0007669"/>
    <property type="project" value="TreeGrafter"/>
</dbReference>
<reference evidence="3" key="1">
    <citation type="submission" date="2021-09" db="EMBL/GenBank/DDBJ databases">
        <title>A high-quality genome of the endoparasitic fungus Hirsutella rhossiliensis with a comparison of Hirsutella genomes reveals transposable elements contributing to genome size variation.</title>
        <authorList>
            <person name="Lin R."/>
            <person name="Jiao Y."/>
            <person name="Sun X."/>
            <person name="Ling J."/>
            <person name="Xie B."/>
            <person name="Cheng X."/>
        </authorList>
    </citation>
    <scope>NUCLEOTIDE SEQUENCE</scope>
    <source>
        <strain evidence="3">HR02</strain>
    </source>
</reference>